<organism evidence="1 2">
    <name type="scientific">Lactuca sativa</name>
    <name type="common">Garden lettuce</name>
    <dbReference type="NCBI Taxonomy" id="4236"/>
    <lineage>
        <taxon>Eukaryota</taxon>
        <taxon>Viridiplantae</taxon>
        <taxon>Streptophyta</taxon>
        <taxon>Embryophyta</taxon>
        <taxon>Tracheophyta</taxon>
        <taxon>Spermatophyta</taxon>
        <taxon>Magnoliopsida</taxon>
        <taxon>eudicotyledons</taxon>
        <taxon>Gunneridae</taxon>
        <taxon>Pentapetalae</taxon>
        <taxon>asterids</taxon>
        <taxon>campanulids</taxon>
        <taxon>Asterales</taxon>
        <taxon>Asteraceae</taxon>
        <taxon>Cichorioideae</taxon>
        <taxon>Cichorieae</taxon>
        <taxon>Lactucinae</taxon>
        <taxon>Lactuca</taxon>
    </lineage>
</organism>
<name>A0A9R1WNZ3_LACSA</name>
<evidence type="ECO:0000313" key="1">
    <source>
        <dbReference type="EMBL" id="KAJ0225518.1"/>
    </source>
</evidence>
<dbReference type="EMBL" id="NBSK02000001">
    <property type="protein sequence ID" value="KAJ0225518.1"/>
    <property type="molecule type" value="Genomic_DNA"/>
</dbReference>
<dbReference type="AlphaFoldDB" id="A0A9R1WNZ3"/>
<dbReference type="SUPFAM" id="SSF50249">
    <property type="entry name" value="Nucleic acid-binding proteins"/>
    <property type="match status" value="1"/>
</dbReference>
<proteinExistence type="predicted"/>
<dbReference type="Proteomes" id="UP000235145">
    <property type="component" value="Unassembled WGS sequence"/>
</dbReference>
<evidence type="ECO:0000313" key="2">
    <source>
        <dbReference type="Proteomes" id="UP000235145"/>
    </source>
</evidence>
<sequence length="211" mass="24477">MLISPILLPSQIGLQNPYSSLTVDTSQSYDSEYDEFLINHKVKNVVDLLEPQEYSCIYFNYLFVLYMGFDKILIGTMRRVQTVKRKLMQGIGDTSVVYECYTDKCIKKEISYVPRYKIPIRVQDDSGTITLTLFDKDAYKLVKKRASDLIEKIKQAGDNPRLYPYDLKCLEHKNMAFKVDVNSFKVSNNYNRFGILGYTLDNNIINALEKN</sequence>
<reference evidence="1 2" key="1">
    <citation type="journal article" date="2017" name="Nat. Commun.">
        <title>Genome assembly with in vitro proximity ligation data and whole-genome triplication in lettuce.</title>
        <authorList>
            <person name="Reyes-Chin-Wo S."/>
            <person name="Wang Z."/>
            <person name="Yang X."/>
            <person name="Kozik A."/>
            <person name="Arikit S."/>
            <person name="Song C."/>
            <person name="Xia L."/>
            <person name="Froenicke L."/>
            <person name="Lavelle D.O."/>
            <person name="Truco M.J."/>
            <person name="Xia R."/>
            <person name="Zhu S."/>
            <person name="Xu C."/>
            <person name="Xu H."/>
            <person name="Xu X."/>
            <person name="Cox K."/>
            <person name="Korf I."/>
            <person name="Meyers B.C."/>
            <person name="Michelmore R.W."/>
        </authorList>
    </citation>
    <scope>NUCLEOTIDE SEQUENCE [LARGE SCALE GENOMIC DNA]</scope>
    <source>
        <strain evidence="2">cv. Salinas</strain>
        <tissue evidence="1">Seedlings</tissue>
    </source>
</reference>
<dbReference type="Gene3D" id="2.40.50.140">
    <property type="entry name" value="Nucleic acid-binding proteins"/>
    <property type="match status" value="1"/>
</dbReference>
<accession>A0A9R1WNZ3</accession>
<comment type="caution">
    <text evidence="1">The sequence shown here is derived from an EMBL/GenBank/DDBJ whole genome shotgun (WGS) entry which is preliminary data.</text>
</comment>
<protein>
    <recommendedName>
        <fullName evidence="3">Replication factor A C-terminal domain-containing protein</fullName>
    </recommendedName>
</protein>
<dbReference type="InterPro" id="IPR012340">
    <property type="entry name" value="NA-bd_OB-fold"/>
</dbReference>
<keyword evidence="2" id="KW-1185">Reference proteome</keyword>
<gene>
    <name evidence="1" type="ORF">LSAT_V11C100006490</name>
</gene>
<evidence type="ECO:0008006" key="3">
    <source>
        <dbReference type="Google" id="ProtNLM"/>
    </source>
</evidence>